<dbReference type="Proteomes" id="UP001596022">
    <property type="component" value="Unassembled WGS sequence"/>
</dbReference>
<dbReference type="EMBL" id="JBHSFW010000004">
    <property type="protein sequence ID" value="MFC4618927.1"/>
    <property type="molecule type" value="Genomic_DNA"/>
</dbReference>
<name>A0ABV9GNW6_9BACL</name>
<gene>
    <name evidence="1" type="ORF">ACFO4N_09320</name>
</gene>
<accession>A0ABV9GNW6</accession>
<evidence type="ECO:0000313" key="2">
    <source>
        <dbReference type="Proteomes" id="UP001596022"/>
    </source>
</evidence>
<dbReference type="SUPFAM" id="SSF53850">
    <property type="entry name" value="Periplasmic binding protein-like II"/>
    <property type="match status" value="1"/>
</dbReference>
<dbReference type="InterPro" id="IPR050490">
    <property type="entry name" value="Bact_solute-bd_prot1"/>
</dbReference>
<dbReference type="PANTHER" id="PTHR43649:SF12">
    <property type="entry name" value="DIACETYLCHITOBIOSE BINDING PROTEIN DASA"/>
    <property type="match status" value="1"/>
</dbReference>
<dbReference type="Pfam" id="PF01547">
    <property type="entry name" value="SBP_bac_1"/>
    <property type="match status" value="1"/>
</dbReference>
<proteinExistence type="predicted"/>
<dbReference type="PANTHER" id="PTHR43649">
    <property type="entry name" value="ARABINOSE-BINDING PROTEIN-RELATED"/>
    <property type="match status" value="1"/>
</dbReference>
<evidence type="ECO:0000313" key="1">
    <source>
        <dbReference type="EMBL" id="MFC4618927.1"/>
    </source>
</evidence>
<protein>
    <submittedName>
        <fullName evidence="1">ABC transporter substrate-binding protein</fullName>
    </submittedName>
</protein>
<dbReference type="SUPFAM" id="SSF101898">
    <property type="entry name" value="NHL repeat"/>
    <property type="match status" value="1"/>
</dbReference>
<organism evidence="1 2">
    <name type="scientific">Camelliibacillus cellulosilyticus</name>
    <dbReference type="NCBI Taxonomy" id="2174486"/>
    <lineage>
        <taxon>Bacteria</taxon>
        <taxon>Bacillati</taxon>
        <taxon>Bacillota</taxon>
        <taxon>Bacilli</taxon>
        <taxon>Bacillales</taxon>
        <taxon>Sporolactobacillaceae</taxon>
        <taxon>Camelliibacillus</taxon>
    </lineage>
</organism>
<sequence length="762" mass="83936">MDTRGNKFWLLIMCALIILLGACTHGGSSDKPDKNKSKDYAAKGRYLETNISLPENLNDIYALKKLKDGSIKLVASSKDSPFDVYSTQDQGKSWKKVKATGSIVPSGNDISSAAIDSNGDVVLAYGVHEKSNGAKLSAFKGKLTYIKVDAQGQTTKLPIALPSSGKNSDQWVNHLGDLKFASNNDLFGTDQNNMIYQIDARTGKIKHIYSSGDVIEYGLVNHSLLIVTGNQIQQYDIQTGKQKQTIDVLKKYLAGAKKSLMIPGNKKDDLYFCNEKGLYHYVVGGNVVEQLVDGSLSMLSSGNFTNMAVDANGGFLVTYKNSGQQPILNDYTFSGKSNATPSHEITVYSLNDNPTIKQQITKFQSENPNMHVNYEVGSSGNNGESTSDAIKTLNTKILAGKGPDVLILNGMPVDAYVEKGLLADFSDVIDKYTEKDEVFKNIAEAYKTKNKIYAAPIRFKVPILIGSQDALDHIHDLDTMGNYAENYIKAGDKTPLLDIQDPSMLAVKLFPVIAADWFNKEGSLSKSQLTDAFTQLKKIYDASTKHLSKKELDAYKKKFEYAVDKEDMTKIQYYEPYMDVSLSAPDIAEGRTRLAAGTIGSFDAIAILSSVHESDRTISYQLLNKEKHYFVPGITVGMSAKSKNQEGAKQFISYLFSEKAQNIDYTGGFPVNKQQFKKAEAKPSQDTMSDLNMGTSEKITWPDPKQFEAFTSKVETLTTPTYQDDVVQEALFDALDKCASGQESPQSAAKDVMEKLNLYLSE</sequence>
<dbReference type="InterPro" id="IPR006059">
    <property type="entry name" value="SBP"/>
</dbReference>
<keyword evidence="2" id="KW-1185">Reference proteome</keyword>
<dbReference type="RefSeq" id="WP_376846028.1">
    <property type="nucleotide sequence ID" value="NZ_JBHSFW010000004.1"/>
</dbReference>
<dbReference type="PROSITE" id="PS51257">
    <property type="entry name" value="PROKAR_LIPOPROTEIN"/>
    <property type="match status" value="1"/>
</dbReference>
<dbReference type="Gene3D" id="3.40.190.10">
    <property type="entry name" value="Periplasmic binding protein-like II"/>
    <property type="match status" value="1"/>
</dbReference>
<comment type="caution">
    <text evidence="1">The sequence shown here is derived from an EMBL/GenBank/DDBJ whole genome shotgun (WGS) entry which is preliminary data.</text>
</comment>
<reference evidence="2" key="1">
    <citation type="journal article" date="2019" name="Int. J. Syst. Evol. Microbiol.">
        <title>The Global Catalogue of Microorganisms (GCM) 10K type strain sequencing project: providing services to taxonomists for standard genome sequencing and annotation.</title>
        <authorList>
            <consortium name="The Broad Institute Genomics Platform"/>
            <consortium name="The Broad Institute Genome Sequencing Center for Infectious Disease"/>
            <person name="Wu L."/>
            <person name="Ma J."/>
        </authorList>
    </citation>
    <scope>NUCLEOTIDE SEQUENCE [LARGE SCALE GENOMIC DNA]</scope>
    <source>
        <strain evidence="2">CGMCC 1.16306</strain>
    </source>
</reference>